<name>A0A2P4S3H2_BAMTH</name>
<sequence>AALREWAVAAARRDAAWRAAVAACAPLLASLAGLAAQMRAAQRLAWDGTPLGAFSELRERLWRKQRGAAEALLEELCERREELRAVRDAVGAGAASVLRLYEERAAELSLTEVLRRGPRCPSLADALEGLQDVERYYRHLYLEIRLFLQLISCDSLADMEALPQAWERILERYGEDTVQGSSPCVGPKGCVFEPCAAIPSPKAESLHITYILCCLFCWAQ</sequence>
<keyword evidence="1" id="KW-1133">Transmembrane helix</keyword>
<dbReference type="PANTHER" id="PTHR16234:SF5">
    <property type="entry name" value="AFG2-INTERACTING RIBOSOME MATURATION FACTOR"/>
    <property type="match status" value="1"/>
</dbReference>
<comment type="caution">
    <text evidence="2">The sequence shown here is derived from an EMBL/GenBank/DDBJ whole genome shotgun (WGS) entry which is preliminary data.</text>
</comment>
<keyword evidence="1" id="KW-0812">Transmembrane</keyword>
<dbReference type="Proteomes" id="UP000237246">
    <property type="component" value="Unassembled WGS sequence"/>
</dbReference>
<dbReference type="InterPro" id="IPR029159">
    <property type="entry name" value="CA109-like"/>
</dbReference>
<dbReference type="GO" id="GO:0005737">
    <property type="term" value="C:cytoplasm"/>
    <property type="evidence" value="ECO:0007669"/>
    <property type="project" value="TreeGrafter"/>
</dbReference>
<organism evidence="2 3">
    <name type="scientific">Bambusicola thoracicus</name>
    <name type="common">Chinese bamboo-partridge</name>
    <name type="synonym">Perdix thoracica</name>
    <dbReference type="NCBI Taxonomy" id="9083"/>
    <lineage>
        <taxon>Eukaryota</taxon>
        <taxon>Metazoa</taxon>
        <taxon>Chordata</taxon>
        <taxon>Craniata</taxon>
        <taxon>Vertebrata</taxon>
        <taxon>Euteleostomi</taxon>
        <taxon>Archelosauria</taxon>
        <taxon>Archosauria</taxon>
        <taxon>Dinosauria</taxon>
        <taxon>Saurischia</taxon>
        <taxon>Theropoda</taxon>
        <taxon>Coelurosauria</taxon>
        <taxon>Aves</taxon>
        <taxon>Neognathae</taxon>
        <taxon>Galloanserae</taxon>
        <taxon>Galliformes</taxon>
        <taxon>Phasianidae</taxon>
        <taxon>Perdicinae</taxon>
        <taxon>Bambusicola</taxon>
    </lineage>
</organism>
<dbReference type="OrthoDB" id="6605214at2759"/>
<protein>
    <submittedName>
        <fullName evidence="2">Uncharacterized protein</fullName>
    </submittedName>
</protein>
<feature type="transmembrane region" description="Helical" evidence="1">
    <location>
        <begin position="15"/>
        <end position="36"/>
    </location>
</feature>
<feature type="non-terminal residue" evidence="2">
    <location>
        <position position="1"/>
    </location>
</feature>
<dbReference type="EMBL" id="PPHD01120541">
    <property type="protein sequence ID" value="POI18609.1"/>
    <property type="molecule type" value="Genomic_DNA"/>
</dbReference>
<gene>
    <name evidence="2" type="ORF">CIB84_017647</name>
</gene>
<dbReference type="PANTHER" id="PTHR16234">
    <property type="entry name" value="SIMILAR TO HYPOTHETICAL PROTEIN FLJ20508"/>
    <property type="match status" value="1"/>
</dbReference>
<reference evidence="2 3" key="1">
    <citation type="submission" date="2018-01" db="EMBL/GenBank/DDBJ databases">
        <title>Comparison of the Chinese Bamboo Partridge and Red Junglefowl genome sequences highlights the importance of demography in genome evolution.</title>
        <authorList>
            <person name="Tiley G.P."/>
            <person name="Kimball R.T."/>
            <person name="Braun E.L."/>
            <person name="Burleigh J.G."/>
        </authorList>
    </citation>
    <scope>NUCLEOTIDE SEQUENCE [LARGE SCALE GENOMIC DNA]</scope>
    <source>
        <strain evidence="2">RTK389</strain>
        <tissue evidence="2">Blood</tissue>
    </source>
</reference>
<dbReference type="AlphaFoldDB" id="A0A2P4S3H2"/>
<keyword evidence="1" id="KW-0472">Membrane</keyword>
<dbReference type="Pfam" id="PF15011">
    <property type="entry name" value="CA109-like"/>
    <property type="match status" value="1"/>
</dbReference>
<evidence type="ECO:0000313" key="3">
    <source>
        <dbReference type="Proteomes" id="UP000237246"/>
    </source>
</evidence>
<keyword evidence="3" id="KW-1185">Reference proteome</keyword>
<accession>A0A2P4S3H2</accession>
<evidence type="ECO:0000313" key="2">
    <source>
        <dbReference type="EMBL" id="POI18609.1"/>
    </source>
</evidence>
<evidence type="ECO:0000256" key="1">
    <source>
        <dbReference type="SAM" id="Phobius"/>
    </source>
</evidence>
<proteinExistence type="predicted"/>
<dbReference type="GO" id="GO:0005634">
    <property type="term" value="C:nucleus"/>
    <property type="evidence" value="ECO:0007669"/>
    <property type="project" value="TreeGrafter"/>
</dbReference>